<dbReference type="InterPro" id="IPR001683">
    <property type="entry name" value="PX_dom"/>
</dbReference>
<proteinExistence type="inferred from homology"/>
<dbReference type="FunFam" id="3.30.1520.10:FF:000001">
    <property type="entry name" value="Sorting nexin"/>
    <property type="match status" value="1"/>
</dbReference>
<dbReference type="InterPro" id="IPR027267">
    <property type="entry name" value="AH/BAR_dom_sf"/>
</dbReference>
<evidence type="ECO:0000256" key="5">
    <source>
        <dbReference type="SAM" id="MobiDB-lite"/>
    </source>
</evidence>
<dbReference type="Proteomes" id="UP000069272">
    <property type="component" value="Chromosome 2R"/>
</dbReference>
<dbReference type="GO" id="GO:0015031">
    <property type="term" value="P:protein transport"/>
    <property type="evidence" value="ECO:0007669"/>
    <property type="project" value="UniProtKB-KW"/>
</dbReference>
<keyword evidence="2 4" id="KW-0813">Transport</keyword>
<dbReference type="PROSITE" id="PS50195">
    <property type="entry name" value="PX"/>
    <property type="match status" value="1"/>
</dbReference>
<feature type="domain" description="PX" evidence="6">
    <location>
        <begin position="45"/>
        <end position="192"/>
    </location>
</feature>
<dbReference type="SUPFAM" id="SSF64268">
    <property type="entry name" value="PX domain"/>
    <property type="match status" value="1"/>
</dbReference>
<name>A0A8W7JZE5_ANOAL</name>
<dbReference type="GO" id="GO:0035091">
    <property type="term" value="F:phosphatidylinositol binding"/>
    <property type="evidence" value="ECO:0007669"/>
    <property type="project" value="UniProtKB-UniRule"/>
</dbReference>
<evidence type="ECO:0000313" key="7">
    <source>
        <dbReference type="EnsemblMetazoa" id="AALB009606-PB"/>
    </source>
</evidence>
<feature type="region of interest" description="Disordered" evidence="5">
    <location>
        <begin position="1"/>
        <end position="45"/>
    </location>
</feature>
<evidence type="ECO:0000256" key="1">
    <source>
        <dbReference type="ARBA" id="ARBA00010883"/>
    </source>
</evidence>
<dbReference type="EnsemblMetazoa" id="AALB009606-RB">
    <property type="protein sequence ID" value="AALB009606-PB"/>
    <property type="gene ID" value="AALB009606"/>
</dbReference>
<dbReference type="GO" id="GO:0090389">
    <property type="term" value="P:phagosome-lysosome fusion involved in apoptotic cell clearance"/>
    <property type="evidence" value="ECO:0007669"/>
    <property type="project" value="TreeGrafter"/>
</dbReference>
<dbReference type="PIRSF" id="PIRSF036924">
    <property type="entry name" value="Snx5_Snx6"/>
    <property type="match status" value="1"/>
</dbReference>
<dbReference type="CDD" id="cd07621">
    <property type="entry name" value="BAR_SNX5_6"/>
    <property type="match status" value="1"/>
</dbReference>
<reference evidence="7 8" key="1">
    <citation type="journal article" date="2017" name="G3 (Bethesda)">
        <title>The Physical Genome Mapping of Anopheles albimanus Corrected Scaffold Misassemblies and Identified Interarm Rearrangements in Genus Anopheles.</title>
        <authorList>
            <person name="Artemov G.N."/>
            <person name="Peery A.N."/>
            <person name="Jiang X."/>
            <person name="Tu Z."/>
            <person name="Stegniy V.N."/>
            <person name="Sharakhova M.V."/>
            <person name="Sharakhov I.V."/>
        </authorList>
    </citation>
    <scope>NUCLEOTIDE SEQUENCE [LARGE SCALE GENOMIC DNA]</scope>
    <source>
        <strain evidence="7 8">ALBI9_A</strain>
    </source>
</reference>
<comment type="function">
    <text evidence="4">Involved in several stages of intracellular trafficking.</text>
</comment>
<dbReference type="CDD" id="cd06892">
    <property type="entry name" value="PX_SNX5_like"/>
    <property type="match status" value="1"/>
</dbReference>
<dbReference type="Pfam" id="PF09325">
    <property type="entry name" value="Vps5"/>
    <property type="match status" value="1"/>
</dbReference>
<reference evidence="7" key="2">
    <citation type="submission" date="2022-08" db="UniProtKB">
        <authorList>
            <consortium name="EnsemblMetazoa"/>
        </authorList>
    </citation>
    <scope>IDENTIFICATION</scope>
    <source>
        <strain evidence="7">STECLA/ALBI9_A</strain>
    </source>
</reference>
<dbReference type="OrthoDB" id="9976382at2759"/>
<dbReference type="CTD" id="58533"/>
<dbReference type="GO" id="GO:0005768">
    <property type="term" value="C:endosome"/>
    <property type="evidence" value="ECO:0007669"/>
    <property type="project" value="UniProtKB-ARBA"/>
</dbReference>
<keyword evidence="3 4" id="KW-0653">Protein transport</keyword>
<dbReference type="GeneID" id="118468313"/>
<dbReference type="KEGG" id="aali:118468313"/>
<dbReference type="InterPro" id="IPR015404">
    <property type="entry name" value="Vps5_C"/>
</dbReference>
<dbReference type="InterPro" id="IPR014637">
    <property type="entry name" value="SNX5/SNX6/SNX32"/>
</dbReference>
<evidence type="ECO:0000256" key="3">
    <source>
        <dbReference type="ARBA" id="ARBA00022927"/>
    </source>
</evidence>
<dbReference type="FunFam" id="1.20.1270.60:FF:000008">
    <property type="entry name" value="Sorting nexin"/>
    <property type="match status" value="1"/>
</dbReference>
<comment type="similarity">
    <text evidence="1 4">Belongs to the sorting nexin family.</text>
</comment>
<dbReference type="Gene3D" id="1.20.1270.60">
    <property type="entry name" value="Arfaptin homology (AH) domain/BAR domain"/>
    <property type="match status" value="1"/>
</dbReference>
<keyword evidence="8" id="KW-1185">Reference proteome</keyword>
<protein>
    <recommendedName>
        <fullName evidence="4">Sorting nexin</fullName>
    </recommendedName>
</protein>
<organism evidence="7 8">
    <name type="scientific">Anopheles albimanus</name>
    <name type="common">New world malaria mosquito</name>
    <dbReference type="NCBI Taxonomy" id="7167"/>
    <lineage>
        <taxon>Eukaryota</taxon>
        <taxon>Metazoa</taxon>
        <taxon>Ecdysozoa</taxon>
        <taxon>Arthropoda</taxon>
        <taxon>Hexapoda</taxon>
        <taxon>Insecta</taxon>
        <taxon>Pterygota</taxon>
        <taxon>Neoptera</taxon>
        <taxon>Endopterygota</taxon>
        <taxon>Diptera</taxon>
        <taxon>Nematocera</taxon>
        <taxon>Culicoidea</taxon>
        <taxon>Culicidae</taxon>
        <taxon>Anophelinae</taxon>
        <taxon>Anopheles</taxon>
    </lineage>
</organism>
<dbReference type="RefSeq" id="XP_035794949.1">
    <property type="nucleotide sequence ID" value="XM_035939056.1"/>
</dbReference>
<dbReference type="AlphaFoldDB" id="A0A8W7JZE5"/>
<evidence type="ECO:0000313" key="8">
    <source>
        <dbReference type="Proteomes" id="UP000069272"/>
    </source>
</evidence>
<evidence type="ECO:0000259" key="6">
    <source>
        <dbReference type="PROSITE" id="PS50195"/>
    </source>
</evidence>
<evidence type="ECO:0000256" key="4">
    <source>
        <dbReference type="PIRNR" id="PIRNR036924"/>
    </source>
</evidence>
<dbReference type="Gene3D" id="3.30.1520.10">
    <property type="entry name" value="Phox-like domain"/>
    <property type="match status" value="1"/>
</dbReference>
<accession>A0A8W7JZE5</accession>
<evidence type="ECO:0000256" key="2">
    <source>
        <dbReference type="ARBA" id="ARBA00022448"/>
    </source>
</evidence>
<dbReference type="InterPro" id="IPR036871">
    <property type="entry name" value="PX_dom_sf"/>
</dbReference>
<sequence length="432" mass="49045">MMDGIEENGSPRKPMSPVAGQETVPSRQASAEGIPSTGSSVSPAALPENSLLVDISDALSEKERVKFTVHTRTNLPGFDKSDFLVVRQHEEFVWLHERFEENDEYAGFIIPPCPPRPDFDASREKLQRLGEGEGNMTKEEFKKMKQELEAEYLATFKKTVAMHEVFLTRLASHPVFREDSHLKVFLVYDQDLCAKMKKKIDIFGGLMKNLGKTTDEIYLGATVKDVNDFFERELAFLGEYHAHLKEAALRTEKMTNKHKDVADSHVRIATQLLGLSTAEHGSTEKFLAKTAEIFEKIRNMEGRVASDQDLKLGDTLRYYQRDSNAAKALLIRRLRCLAAYETANRYLEKARAKNKDVHAPLEVQEAESAQTQACEKFESMSARGKEELVSFRLRRVAAFKKSLTELAELEIKHAKSQYDLLRQSLLSLQELI</sequence>
<dbReference type="PANTHER" id="PTHR45850:SF1">
    <property type="entry name" value="SORTING NEXIN 6, ISOFORM B"/>
    <property type="match status" value="1"/>
</dbReference>
<dbReference type="Pfam" id="PF00787">
    <property type="entry name" value="PX"/>
    <property type="match status" value="1"/>
</dbReference>
<dbReference type="PANTHER" id="PTHR45850">
    <property type="entry name" value="SORTING NEXIN FAMILY MEMBER"/>
    <property type="match status" value="1"/>
</dbReference>